<dbReference type="Gene3D" id="3.90.320.10">
    <property type="match status" value="1"/>
</dbReference>
<proteinExistence type="predicted"/>
<reference evidence="2 3" key="1">
    <citation type="journal article" date="2016" name="Nat. Commun.">
        <title>Thousands of microbial genomes shed light on interconnected biogeochemical processes in an aquifer system.</title>
        <authorList>
            <person name="Anantharaman K."/>
            <person name="Brown C.T."/>
            <person name="Hug L.A."/>
            <person name="Sharon I."/>
            <person name="Castelle C.J."/>
            <person name="Probst A.J."/>
            <person name="Thomas B.C."/>
            <person name="Singh A."/>
            <person name="Wilkins M.J."/>
            <person name="Karaoz U."/>
            <person name="Brodie E.L."/>
            <person name="Williams K.H."/>
            <person name="Hubbard S.S."/>
            <person name="Banfield J.F."/>
        </authorList>
    </citation>
    <scope>NUCLEOTIDE SEQUENCE [LARGE SCALE GENOMIC DNA]</scope>
</reference>
<dbReference type="InterPro" id="IPR038726">
    <property type="entry name" value="PDDEXK_AddAB-type"/>
</dbReference>
<dbReference type="AlphaFoldDB" id="A0A1F7I853"/>
<accession>A0A1F7I853</accession>
<dbReference type="Pfam" id="PF12705">
    <property type="entry name" value="PDDEXK_1"/>
    <property type="match status" value="1"/>
</dbReference>
<name>A0A1F7I853_9BACT</name>
<sequence>MDRKKTGEIMTPDKFAALWLSHSSIGDFLDCPRAYYLANVYKNPRTGKKISIINPPLALGQAVHNTIDHLSNLSVAARFKEPIETVFEKSWSKISGEKGGFKSETEESEYKQRGSEMIAVLANNPGPVKKKAIKLKEMVPYYWFSEEENLILCGKIDWIEYLEATDSVHIIDFKTGRREEKEDSLQFPIYLLLAKHCQSRGVSKMSYWYLGRSETLHEVSLPDEKASVDKIMKIGLRIKLAKQLNHFKCGRDEQNGCFACAPLELVVKGKGKFVGINEMNKETYILTESATSL</sequence>
<evidence type="ECO:0000259" key="1">
    <source>
        <dbReference type="Pfam" id="PF12705"/>
    </source>
</evidence>
<evidence type="ECO:0000313" key="3">
    <source>
        <dbReference type="Proteomes" id="UP000179024"/>
    </source>
</evidence>
<feature type="domain" description="PD-(D/E)XK endonuclease-like" evidence="1">
    <location>
        <begin position="20"/>
        <end position="225"/>
    </location>
</feature>
<comment type="caution">
    <text evidence="2">The sequence shown here is derived from an EMBL/GenBank/DDBJ whole genome shotgun (WGS) entry which is preliminary data.</text>
</comment>
<organism evidence="2 3">
    <name type="scientific">Candidatus Roizmanbacteria bacterium RIFCSPHIGHO2_12_FULL_44_10</name>
    <dbReference type="NCBI Taxonomy" id="1802054"/>
    <lineage>
        <taxon>Bacteria</taxon>
        <taxon>Candidatus Roizmaniibacteriota</taxon>
    </lineage>
</organism>
<evidence type="ECO:0000313" key="2">
    <source>
        <dbReference type="EMBL" id="OGK39557.1"/>
    </source>
</evidence>
<protein>
    <recommendedName>
        <fullName evidence="1">PD-(D/E)XK endonuclease-like domain-containing protein</fullName>
    </recommendedName>
</protein>
<gene>
    <name evidence="2" type="ORF">A3F34_02535</name>
</gene>
<dbReference type="InterPro" id="IPR011604">
    <property type="entry name" value="PDDEXK-like_dom_sf"/>
</dbReference>
<dbReference type="Proteomes" id="UP000179024">
    <property type="component" value="Unassembled WGS sequence"/>
</dbReference>
<dbReference type="EMBL" id="MGAE01000016">
    <property type="protein sequence ID" value="OGK39557.1"/>
    <property type="molecule type" value="Genomic_DNA"/>
</dbReference>